<keyword evidence="4" id="KW-0539">Nucleus</keyword>
<dbReference type="InterPro" id="IPR052084">
    <property type="entry name" value="SF3B4_spliceosome_assoc"/>
</dbReference>
<keyword evidence="2" id="KW-0677">Repeat</keyword>
<feature type="compositionally biased region" description="Gly residues" evidence="6">
    <location>
        <begin position="219"/>
        <end position="235"/>
    </location>
</feature>
<dbReference type="EMBL" id="CAWUHC010000005">
    <property type="protein sequence ID" value="CAK7210890.1"/>
    <property type="molecule type" value="Genomic_DNA"/>
</dbReference>
<comment type="subcellular location">
    <subcellularLocation>
        <location evidence="1">Nucleus</location>
    </subcellularLocation>
</comment>
<feature type="compositionally biased region" description="Gly residues" evidence="6">
    <location>
        <begin position="351"/>
        <end position="367"/>
    </location>
</feature>
<reference evidence="8 9" key="1">
    <citation type="submission" date="2024-01" db="EMBL/GenBank/DDBJ databases">
        <authorList>
            <person name="Allen C."/>
            <person name="Tagirdzhanova G."/>
        </authorList>
    </citation>
    <scope>NUCLEOTIDE SEQUENCE [LARGE SCALE GENOMIC DNA]</scope>
</reference>
<dbReference type="SUPFAM" id="SSF54928">
    <property type="entry name" value="RNA-binding domain, RBD"/>
    <property type="match status" value="1"/>
</dbReference>
<dbReference type="Pfam" id="PF00076">
    <property type="entry name" value="RRM_1"/>
    <property type="match status" value="2"/>
</dbReference>
<keyword evidence="9" id="KW-1185">Reference proteome</keyword>
<dbReference type="CDD" id="cd12334">
    <property type="entry name" value="RRM1_SF3B4"/>
    <property type="match status" value="1"/>
</dbReference>
<evidence type="ECO:0000256" key="3">
    <source>
        <dbReference type="ARBA" id="ARBA00022884"/>
    </source>
</evidence>
<proteinExistence type="predicted"/>
<feature type="compositionally biased region" description="Low complexity" evidence="6">
    <location>
        <begin position="259"/>
        <end position="268"/>
    </location>
</feature>
<dbReference type="Proteomes" id="UP001642406">
    <property type="component" value="Unassembled WGS sequence"/>
</dbReference>
<evidence type="ECO:0000313" key="8">
    <source>
        <dbReference type="EMBL" id="CAK7210890.1"/>
    </source>
</evidence>
<feature type="domain" description="RRM" evidence="7">
    <location>
        <begin position="100"/>
        <end position="178"/>
    </location>
</feature>
<dbReference type="InterPro" id="IPR012677">
    <property type="entry name" value="Nucleotide-bd_a/b_plait_sf"/>
</dbReference>
<dbReference type="PANTHER" id="PTHR48030:SF3">
    <property type="entry name" value="SPLICING FACTOR 3B SUBUNIT 4"/>
    <property type="match status" value="1"/>
</dbReference>
<evidence type="ECO:0000256" key="5">
    <source>
        <dbReference type="PROSITE-ProRule" id="PRU00176"/>
    </source>
</evidence>
<keyword evidence="3 5" id="KW-0694">RNA-binding</keyword>
<feature type="compositionally biased region" description="Low complexity" evidence="6">
    <location>
        <begin position="289"/>
        <end position="303"/>
    </location>
</feature>
<evidence type="ECO:0000259" key="7">
    <source>
        <dbReference type="PROSITE" id="PS50102"/>
    </source>
</evidence>
<dbReference type="InterPro" id="IPR000504">
    <property type="entry name" value="RRM_dom"/>
</dbReference>
<organism evidence="8 9">
    <name type="scientific">Sporothrix bragantina</name>
    <dbReference type="NCBI Taxonomy" id="671064"/>
    <lineage>
        <taxon>Eukaryota</taxon>
        <taxon>Fungi</taxon>
        <taxon>Dikarya</taxon>
        <taxon>Ascomycota</taxon>
        <taxon>Pezizomycotina</taxon>
        <taxon>Sordariomycetes</taxon>
        <taxon>Sordariomycetidae</taxon>
        <taxon>Ophiostomatales</taxon>
        <taxon>Ophiostomataceae</taxon>
        <taxon>Sporothrix</taxon>
    </lineage>
</organism>
<evidence type="ECO:0000256" key="2">
    <source>
        <dbReference type="ARBA" id="ARBA00022737"/>
    </source>
</evidence>
<comment type="caution">
    <text evidence="8">The sequence shown here is derived from an EMBL/GenBank/DDBJ whole genome shotgun (WGS) entry which is preliminary data.</text>
</comment>
<dbReference type="SMART" id="SM00360">
    <property type="entry name" value="RRM"/>
    <property type="match status" value="2"/>
</dbReference>
<protein>
    <submittedName>
        <fullName evidence="8">Spliceosome-associated protein 49</fullName>
    </submittedName>
</protein>
<feature type="domain" description="RRM" evidence="7">
    <location>
        <begin position="12"/>
        <end position="90"/>
    </location>
</feature>
<name>A0ABP0AUI8_9PEZI</name>
<feature type="compositionally biased region" description="Pro residues" evidence="6">
    <location>
        <begin position="397"/>
        <end position="407"/>
    </location>
</feature>
<evidence type="ECO:0000256" key="1">
    <source>
        <dbReference type="ARBA" id="ARBA00004123"/>
    </source>
</evidence>
<evidence type="ECO:0000313" key="9">
    <source>
        <dbReference type="Proteomes" id="UP001642406"/>
    </source>
</evidence>
<evidence type="ECO:0000256" key="6">
    <source>
        <dbReference type="SAM" id="MobiDB-lite"/>
    </source>
</evidence>
<feature type="compositionally biased region" description="Polar residues" evidence="6">
    <location>
        <begin position="244"/>
        <end position="258"/>
    </location>
</feature>
<feature type="compositionally biased region" description="Gly residues" evidence="6">
    <location>
        <begin position="304"/>
        <end position="335"/>
    </location>
</feature>
<gene>
    <name evidence="8" type="primary">sap49</name>
    <name evidence="8" type="ORF">SBRCBS47491_000931</name>
</gene>
<dbReference type="InterPro" id="IPR035979">
    <property type="entry name" value="RBD_domain_sf"/>
</dbReference>
<dbReference type="Gene3D" id="3.30.70.330">
    <property type="match status" value="2"/>
</dbReference>
<sequence length="407" mass="42469">MASRHWEQNKEATVYVGNLDERFAEPLMWELMTQMGPVVNIHMPMDRVSRQHQGFGFVEFDTPESADYASRCLNGIRLFGKPVRVNKASADRQRATDIGAELFVNNLDPQVDEKILYDTFAQFGRLVAAPNVVRDQNNISKGYGFVNFDSFEASDAARAALHGEYLLSQQISVEYAYKKDGKGERHGDEAERKLAAEGKKHNVVPEIQPLPPAFLMNRAGGGAGGGAPNGSGGAATSGANATPLTVNSHNNPNRVNGHQQQQQQQPPQSNGGGGNYPLPRGPGGGAGYNGYQQQQQQYPRQQHGGPGGGVPGYGGRGGGQPQHYGGGGGRGGGAGLPMAPSGLPARPPPGGVGGGGMPPGAPGGPAGGYRNMPPPGFSTGANNVPVPGSAPPGYNGMPPPPPGFGRR</sequence>
<accession>A0ABP0AUI8</accession>
<dbReference type="PANTHER" id="PTHR48030">
    <property type="entry name" value="SPLICING FACTOR 3B SUBUNIT 4"/>
    <property type="match status" value="1"/>
</dbReference>
<evidence type="ECO:0000256" key="4">
    <source>
        <dbReference type="ARBA" id="ARBA00023242"/>
    </source>
</evidence>
<feature type="compositionally biased region" description="Gly residues" evidence="6">
    <location>
        <begin position="270"/>
        <end position="288"/>
    </location>
</feature>
<feature type="region of interest" description="Disordered" evidence="6">
    <location>
        <begin position="207"/>
        <end position="407"/>
    </location>
</feature>
<dbReference type="PROSITE" id="PS50102">
    <property type="entry name" value="RRM"/>
    <property type="match status" value="2"/>
</dbReference>
<dbReference type="InterPro" id="IPR034158">
    <property type="entry name" value="SF3B4_RRM1"/>
</dbReference>